<proteinExistence type="predicted"/>
<keyword evidence="1" id="KW-0732">Signal</keyword>
<dbReference type="InterPro" id="IPR038695">
    <property type="entry name" value="Saro_0823-like_sf"/>
</dbReference>
<reference evidence="2 3" key="1">
    <citation type="journal article" date="2016" name="Antonie Van Leeuwenhoek">
        <title>Dongia soli sp. nov., isolated from soil from Dokdo, Korea.</title>
        <authorList>
            <person name="Kim D.U."/>
            <person name="Lee H."/>
            <person name="Kim H."/>
            <person name="Kim S.G."/>
            <person name="Ka J.O."/>
        </authorList>
    </citation>
    <scope>NUCLEOTIDE SEQUENCE [LARGE SCALE GENOMIC DNA]</scope>
    <source>
        <strain evidence="2 3">D78</strain>
    </source>
</reference>
<accession>A0ABU5E8H7</accession>
<protein>
    <submittedName>
        <fullName evidence="2">DUF192 domain-containing protein</fullName>
    </submittedName>
</protein>
<gene>
    <name evidence="2" type="ORF">SMD27_06620</name>
</gene>
<evidence type="ECO:0000313" key="2">
    <source>
        <dbReference type="EMBL" id="MDY0882509.1"/>
    </source>
</evidence>
<dbReference type="InterPro" id="IPR003795">
    <property type="entry name" value="DUF192"/>
</dbReference>
<feature type="chain" id="PRO_5047455648" evidence="1">
    <location>
        <begin position="26"/>
        <end position="162"/>
    </location>
</feature>
<keyword evidence="3" id="KW-1185">Reference proteome</keyword>
<dbReference type="EMBL" id="JAXCLW010000002">
    <property type="protein sequence ID" value="MDY0882509.1"/>
    <property type="molecule type" value="Genomic_DNA"/>
</dbReference>
<feature type="signal peptide" evidence="1">
    <location>
        <begin position="1"/>
        <end position="25"/>
    </location>
</feature>
<dbReference type="Proteomes" id="UP001279642">
    <property type="component" value="Unassembled WGS sequence"/>
</dbReference>
<dbReference type="Pfam" id="PF02643">
    <property type="entry name" value="DUF192"/>
    <property type="match status" value="1"/>
</dbReference>
<dbReference type="PANTHER" id="PTHR37953:SF1">
    <property type="entry name" value="UPF0127 PROTEIN MJ1496"/>
    <property type="match status" value="1"/>
</dbReference>
<dbReference type="Gene3D" id="2.60.120.1140">
    <property type="entry name" value="Protein of unknown function DUF192"/>
    <property type="match status" value="1"/>
</dbReference>
<comment type="caution">
    <text evidence="2">The sequence shown here is derived from an EMBL/GenBank/DDBJ whole genome shotgun (WGS) entry which is preliminary data.</text>
</comment>
<organism evidence="2 3">
    <name type="scientific">Dongia soli</name>
    <dbReference type="NCBI Taxonomy" id="600628"/>
    <lineage>
        <taxon>Bacteria</taxon>
        <taxon>Pseudomonadati</taxon>
        <taxon>Pseudomonadota</taxon>
        <taxon>Alphaproteobacteria</taxon>
        <taxon>Rhodospirillales</taxon>
        <taxon>Dongiaceae</taxon>
        <taxon>Dongia</taxon>
    </lineage>
</organism>
<dbReference type="PANTHER" id="PTHR37953">
    <property type="entry name" value="UPF0127 PROTEIN MJ1496"/>
    <property type="match status" value="1"/>
</dbReference>
<evidence type="ECO:0000256" key="1">
    <source>
        <dbReference type="SAM" id="SignalP"/>
    </source>
</evidence>
<dbReference type="RefSeq" id="WP_320507583.1">
    <property type="nucleotide sequence ID" value="NZ_JAXCLW010000002.1"/>
</dbReference>
<evidence type="ECO:0000313" key="3">
    <source>
        <dbReference type="Proteomes" id="UP001279642"/>
    </source>
</evidence>
<sequence length="162" mass="17835">MMKGPGLKRFLGFLSLILVVGTSPAAAVEFTRDILVIQTRNAAHRFNVEIASDPDARAQGLMFRQEMAANAGMLFLYPQDQAVAFWMKNTYLPLDMIFIGADGSITQIVKNAQPFSENLIPSDRYVRGVLEVNAGIANQLDIQVGDHVVYKVFKFPAAANSK</sequence>
<name>A0ABU5E8H7_9PROT</name>